<comment type="caution">
    <text evidence="1">The sequence shown here is derived from an EMBL/GenBank/DDBJ whole genome shotgun (WGS) entry which is preliminary data.</text>
</comment>
<proteinExistence type="predicted"/>
<gene>
    <name evidence="1" type="ORF">WJX84_007196</name>
</gene>
<organism evidence="1 2">
    <name type="scientific">Apatococcus fuscideae</name>
    <dbReference type="NCBI Taxonomy" id="2026836"/>
    <lineage>
        <taxon>Eukaryota</taxon>
        <taxon>Viridiplantae</taxon>
        <taxon>Chlorophyta</taxon>
        <taxon>core chlorophytes</taxon>
        <taxon>Trebouxiophyceae</taxon>
        <taxon>Chlorellales</taxon>
        <taxon>Chlorellaceae</taxon>
        <taxon>Apatococcus</taxon>
    </lineage>
</organism>
<dbReference type="EMBL" id="JALJOV010000032">
    <property type="protein sequence ID" value="KAK9868371.1"/>
    <property type="molecule type" value="Genomic_DNA"/>
</dbReference>
<dbReference type="Proteomes" id="UP001485043">
    <property type="component" value="Unassembled WGS sequence"/>
</dbReference>
<sequence length="76" mass="8623">MELRSRRSAGLNILASRAYELSNNVEKALKEEKTVNGRPKYIVLWLKHEFIVPEGCVLGPGSKKLVLLERGYLPKD</sequence>
<dbReference type="AlphaFoldDB" id="A0AAW1TIF6"/>
<evidence type="ECO:0000313" key="1">
    <source>
        <dbReference type="EMBL" id="KAK9868371.1"/>
    </source>
</evidence>
<keyword evidence="2" id="KW-1185">Reference proteome</keyword>
<accession>A0AAW1TIF6</accession>
<reference evidence="1 2" key="1">
    <citation type="journal article" date="2024" name="Nat. Commun.">
        <title>Phylogenomics reveals the evolutionary origins of lichenization in chlorophyte algae.</title>
        <authorList>
            <person name="Puginier C."/>
            <person name="Libourel C."/>
            <person name="Otte J."/>
            <person name="Skaloud P."/>
            <person name="Haon M."/>
            <person name="Grisel S."/>
            <person name="Petersen M."/>
            <person name="Berrin J.G."/>
            <person name="Delaux P.M."/>
            <person name="Dal Grande F."/>
            <person name="Keller J."/>
        </authorList>
    </citation>
    <scope>NUCLEOTIDE SEQUENCE [LARGE SCALE GENOMIC DNA]</scope>
    <source>
        <strain evidence="1 2">SAG 2523</strain>
    </source>
</reference>
<name>A0AAW1TIF6_9CHLO</name>
<evidence type="ECO:0000313" key="2">
    <source>
        <dbReference type="Proteomes" id="UP001485043"/>
    </source>
</evidence>
<protein>
    <submittedName>
        <fullName evidence="1">Uncharacterized protein</fullName>
    </submittedName>
</protein>